<reference evidence="7" key="1">
    <citation type="submission" date="2020-09" db="EMBL/GenBank/DDBJ databases">
        <title>Draft Genome Sequence of Paenibacillus sp. WST5.</title>
        <authorList>
            <person name="Bao Z."/>
        </authorList>
    </citation>
    <scope>NUCLEOTIDE SEQUENCE</scope>
    <source>
        <strain evidence="7">WST5</strain>
    </source>
</reference>
<keyword evidence="4" id="KW-0862">Zinc</keyword>
<dbReference type="InterPro" id="IPR024087">
    <property type="entry name" value="Creatininase-like_sf"/>
</dbReference>
<evidence type="ECO:0000313" key="7">
    <source>
        <dbReference type="EMBL" id="MBD0378673.1"/>
    </source>
</evidence>
<dbReference type="Proteomes" id="UP000650466">
    <property type="component" value="Unassembled WGS sequence"/>
</dbReference>
<evidence type="ECO:0000256" key="5">
    <source>
        <dbReference type="ARBA" id="ARBA00024029"/>
    </source>
</evidence>
<dbReference type="PANTHER" id="PTHR35005">
    <property type="entry name" value="3-DEHYDRO-SCYLLO-INOSOSE HYDROLASE"/>
    <property type="match status" value="1"/>
</dbReference>
<dbReference type="InterPro" id="IPR003785">
    <property type="entry name" value="Creatininase/forma_Hydrolase"/>
</dbReference>
<dbReference type="RefSeq" id="WP_188172495.1">
    <property type="nucleotide sequence ID" value="NZ_JACVVD010000001.1"/>
</dbReference>
<dbReference type="Pfam" id="PF02633">
    <property type="entry name" value="Creatininase"/>
    <property type="match status" value="1"/>
</dbReference>
<evidence type="ECO:0000313" key="8">
    <source>
        <dbReference type="Proteomes" id="UP000650466"/>
    </source>
</evidence>
<dbReference type="GO" id="GO:0046872">
    <property type="term" value="F:metal ion binding"/>
    <property type="evidence" value="ECO:0007669"/>
    <property type="project" value="UniProtKB-KW"/>
</dbReference>
<keyword evidence="2" id="KW-0479">Metal-binding</keyword>
<comment type="cofactor">
    <cofactor evidence="1">
        <name>Zn(2+)</name>
        <dbReference type="ChEBI" id="CHEBI:29105"/>
    </cofactor>
</comment>
<dbReference type="Gene3D" id="3.40.50.10310">
    <property type="entry name" value="Creatininase"/>
    <property type="match status" value="1"/>
</dbReference>
<comment type="caution">
    <text evidence="7">The sequence shown here is derived from an EMBL/GenBank/DDBJ whole genome shotgun (WGS) entry which is preliminary data.</text>
</comment>
<organism evidence="7 8">
    <name type="scientific">Paenibacillus sedimenti</name>
    <dbReference type="NCBI Taxonomy" id="2770274"/>
    <lineage>
        <taxon>Bacteria</taxon>
        <taxon>Bacillati</taxon>
        <taxon>Bacillota</taxon>
        <taxon>Bacilli</taxon>
        <taxon>Bacillales</taxon>
        <taxon>Paenibacillaceae</taxon>
        <taxon>Paenibacillus</taxon>
    </lineage>
</organism>
<proteinExistence type="inferred from homology"/>
<comment type="similarity">
    <text evidence="5">Belongs to the creatininase superfamily.</text>
</comment>
<dbReference type="PANTHER" id="PTHR35005:SF1">
    <property type="entry name" value="2-AMINO-5-FORMYLAMINO-6-RIBOSYLAMINOPYRIMIDIN-4(3H)-ONE 5'-MONOPHOSPHATE DEFORMYLASE"/>
    <property type="match status" value="1"/>
</dbReference>
<dbReference type="GO" id="GO:0009231">
    <property type="term" value="P:riboflavin biosynthetic process"/>
    <property type="evidence" value="ECO:0007669"/>
    <property type="project" value="TreeGrafter"/>
</dbReference>
<dbReference type="EMBL" id="JACVVD010000001">
    <property type="protein sequence ID" value="MBD0378673.1"/>
    <property type="molecule type" value="Genomic_DNA"/>
</dbReference>
<keyword evidence="3" id="KW-0378">Hydrolase</keyword>
<evidence type="ECO:0000256" key="4">
    <source>
        <dbReference type="ARBA" id="ARBA00022833"/>
    </source>
</evidence>
<evidence type="ECO:0000256" key="2">
    <source>
        <dbReference type="ARBA" id="ARBA00022723"/>
    </source>
</evidence>
<sequence length="293" mass="32873">MRPSTSYKTLWAELLPFEFKQRLSECPVVYLPLGLCEPHGQISAFGLDTIKAEWLCREAARQVGGIVAPSMGYHIHETGYHARWLEETVGEENPHMTSVPPAVFLSLFLYQLRAFVHAGFTTVVVVSGHSGGNQRDLRHAADVFMKYVAVQVWVKSDPELVEGLYEGDHAGKYEISQLMYVRPDLIDLTAKDYEDEPGSGGRLALGSDAGEASPELGKQIMEACLNRLCAEVSRMKREAAAVRTPRISYDLIETILREVLQNAADWVTANPWPGQDEVSPHSQWKPYERYRIP</sequence>
<protein>
    <submittedName>
        <fullName evidence="7">Creatininase family protein</fullName>
    </submittedName>
</protein>
<dbReference type="SUPFAM" id="SSF102215">
    <property type="entry name" value="Creatininase"/>
    <property type="match status" value="1"/>
</dbReference>
<feature type="region of interest" description="Disordered" evidence="6">
    <location>
        <begin position="270"/>
        <end position="293"/>
    </location>
</feature>
<accession>A0A926QHM6</accession>
<dbReference type="GO" id="GO:0016811">
    <property type="term" value="F:hydrolase activity, acting on carbon-nitrogen (but not peptide) bonds, in linear amides"/>
    <property type="evidence" value="ECO:0007669"/>
    <property type="project" value="TreeGrafter"/>
</dbReference>
<evidence type="ECO:0000256" key="3">
    <source>
        <dbReference type="ARBA" id="ARBA00022801"/>
    </source>
</evidence>
<name>A0A926QHM6_9BACL</name>
<gene>
    <name evidence="7" type="ORF">ICC18_00870</name>
</gene>
<evidence type="ECO:0000256" key="1">
    <source>
        <dbReference type="ARBA" id="ARBA00001947"/>
    </source>
</evidence>
<dbReference type="AlphaFoldDB" id="A0A926QHM6"/>
<evidence type="ECO:0000256" key="6">
    <source>
        <dbReference type="SAM" id="MobiDB-lite"/>
    </source>
</evidence>
<keyword evidence="8" id="KW-1185">Reference proteome</keyword>